<feature type="compositionally biased region" description="Basic residues" evidence="3">
    <location>
        <begin position="356"/>
        <end position="367"/>
    </location>
</feature>
<evidence type="ECO:0000313" key="7">
    <source>
        <dbReference type="Proteomes" id="UP000253551"/>
    </source>
</evidence>
<dbReference type="SMART" id="SM00290">
    <property type="entry name" value="ZnF_UBP"/>
    <property type="match status" value="1"/>
</dbReference>
<protein>
    <recommendedName>
        <fullName evidence="8">BRCA1-associated protein</fullName>
    </recommendedName>
</protein>
<dbReference type="OrthoDB" id="273556at2759"/>
<evidence type="ECO:0000259" key="5">
    <source>
        <dbReference type="PROSITE" id="PS50271"/>
    </source>
</evidence>
<dbReference type="Gene3D" id="3.30.40.10">
    <property type="entry name" value="Zinc/RING finger domain, C3HC4 (zinc finger)"/>
    <property type="match status" value="2"/>
</dbReference>
<feature type="non-terminal residue" evidence="6">
    <location>
        <position position="1"/>
    </location>
</feature>
<feature type="coiled-coil region" evidence="2">
    <location>
        <begin position="219"/>
        <end position="323"/>
    </location>
</feature>
<dbReference type="SMART" id="SM00184">
    <property type="entry name" value="RING"/>
    <property type="match status" value="1"/>
</dbReference>
<comment type="caution">
    <text evidence="6">The sequence shown here is derived from an EMBL/GenBank/DDBJ whole genome shotgun (WGS) entry which is preliminary data.</text>
</comment>
<accession>A0A367ITE1</accession>
<proteinExistence type="predicted"/>
<dbReference type="Pfam" id="PF02148">
    <property type="entry name" value="zf-UBP"/>
    <property type="match status" value="1"/>
</dbReference>
<dbReference type="SUPFAM" id="SSF57850">
    <property type="entry name" value="RING/U-box"/>
    <property type="match status" value="2"/>
</dbReference>
<evidence type="ECO:0000256" key="1">
    <source>
        <dbReference type="PROSITE-ProRule" id="PRU00502"/>
    </source>
</evidence>
<gene>
    <name evidence="6" type="ORF">CU098_002785</name>
</gene>
<name>A0A367ITE1_RHIST</name>
<dbReference type="PANTHER" id="PTHR24007:SF7">
    <property type="entry name" value="BRCA1-ASSOCIATED PROTEIN"/>
    <property type="match status" value="1"/>
</dbReference>
<dbReference type="Pfam" id="PF13639">
    <property type="entry name" value="zf-RING_2"/>
    <property type="match status" value="1"/>
</dbReference>
<evidence type="ECO:0000256" key="2">
    <source>
        <dbReference type="SAM" id="Coils"/>
    </source>
</evidence>
<dbReference type="GO" id="GO:0016567">
    <property type="term" value="P:protein ubiquitination"/>
    <property type="evidence" value="ECO:0007669"/>
    <property type="project" value="TreeGrafter"/>
</dbReference>
<dbReference type="PANTHER" id="PTHR24007">
    <property type="entry name" value="BRCA1-ASSOCIATED PROTEIN"/>
    <property type="match status" value="1"/>
</dbReference>
<keyword evidence="2" id="KW-0175">Coiled coil</keyword>
<evidence type="ECO:0000256" key="3">
    <source>
        <dbReference type="SAM" id="MobiDB-lite"/>
    </source>
</evidence>
<keyword evidence="1" id="KW-0863">Zinc-finger</keyword>
<dbReference type="InterPro" id="IPR001607">
    <property type="entry name" value="Znf_UBP"/>
</dbReference>
<dbReference type="InterPro" id="IPR047243">
    <property type="entry name" value="RING-H2_BRAP2"/>
</dbReference>
<evidence type="ECO:0000259" key="4">
    <source>
        <dbReference type="PROSITE" id="PS50089"/>
    </source>
</evidence>
<reference evidence="6 7" key="1">
    <citation type="journal article" date="2018" name="G3 (Bethesda)">
        <title>Phylogenetic and Phylogenomic Definition of Rhizopus Species.</title>
        <authorList>
            <person name="Gryganskyi A.P."/>
            <person name="Golan J."/>
            <person name="Dolatabadi S."/>
            <person name="Mondo S."/>
            <person name="Robb S."/>
            <person name="Idnurm A."/>
            <person name="Muszewska A."/>
            <person name="Steczkiewicz K."/>
            <person name="Masonjones S."/>
            <person name="Liao H.L."/>
            <person name="Gajdeczka M.T."/>
            <person name="Anike F."/>
            <person name="Vuek A."/>
            <person name="Anishchenko I.M."/>
            <person name="Voigt K."/>
            <person name="de Hoog G.S."/>
            <person name="Smith M.E."/>
            <person name="Heitman J."/>
            <person name="Vilgalys R."/>
            <person name="Stajich J.E."/>
        </authorList>
    </citation>
    <scope>NUCLEOTIDE SEQUENCE [LARGE SCALE GENOMIC DNA]</scope>
    <source>
        <strain evidence="6 7">LSU 92-RS-03</strain>
    </source>
</reference>
<dbReference type="GO" id="GO:0007265">
    <property type="term" value="P:Ras protein signal transduction"/>
    <property type="evidence" value="ECO:0007669"/>
    <property type="project" value="TreeGrafter"/>
</dbReference>
<feature type="domain" description="UBP-type" evidence="5">
    <location>
        <begin position="67"/>
        <end position="182"/>
    </location>
</feature>
<dbReference type="CDD" id="cd16457">
    <property type="entry name" value="RING-H2_BRAP2"/>
    <property type="match status" value="1"/>
</dbReference>
<feature type="region of interest" description="Disordered" evidence="3">
    <location>
        <begin position="341"/>
        <end position="367"/>
    </location>
</feature>
<dbReference type="STRING" id="4846.A0A367ITE1"/>
<dbReference type="GO" id="GO:0005737">
    <property type="term" value="C:cytoplasm"/>
    <property type="evidence" value="ECO:0007669"/>
    <property type="project" value="TreeGrafter"/>
</dbReference>
<keyword evidence="1" id="KW-0862">Zinc</keyword>
<dbReference type="AlphaFoldDB" id="A0A367ITE1"/>
<dbReference type="InterPro" id="IPR001841">
    <property type="entry name" value="Znf_RING"/>
</dbReference>
<dbReference type="GO" id="GO:0061630">
    <property type="term" value="F:ubiquitin protein ligase activity"/>
    <property type="evidence" value="ECO:0007669"/>
    <property type="project" value="TreeGrafter"/>
</dbReference>
<sequence>PETCQVLHVKSIEMNPVHSLFTLTNNEETCSVCLEPLDESKSGILTIFCQHTFHCHCLLKWRDGSCPVCRYSQNKKTTEGTEGSSKLYQETEERAIEQNSDDDNECTECKAKENLWICLICGHVGCGRYHTAHAYEHFKETDHIYALEIASERVWDYASDGFVHRLIQNDTDGKLVELPDNHTSDHSSQQEKAETLALEYSYMLTSQLDSQRIYYEDQMNSLSSKLSKLANQIKQIETQNKSTLKENERIEHQIAVKEKELASDMTKKKSTEEVYEAWKDKLESAKKSWLKEKQMTNSLLQSNEALLKSKEIADQNISELNDQVRDLMFFLEARRKVKIDPDLEGGSVETRQSISTRRKKGKRKSEK</sequence>
<dbReference type="InterPro" id="IPR013083">
    <property type="entry name" value="Znf_RING/FYVE/PHD"/>
</dbReference>
<keyword evidence="1" id="KW-0479">Metal-binding</keyword>
<organism evidence="6 7">
    <name type="scientific">Rhizopus stolonifer</name>
    <name type="common">Rhizopus nigricans</name>
    <dbReference type="NCBI Taxonomy" id="4846"/>
    <lineage>
        <taxon>Eukaryota</taxon>
        <taxon>Fungi</taxon>
        <taxon>Fungi incertae sedis</taxon>
        <taxon>Mucoromycota</taxon>
        <taxon>Mucoromycotina</taxon>
        <taxon>Mucoromycetes</taxon>
        <taxon>Mucorales</taxon>
        <taxon>Mucorineae</taxon>
        <taxon>Rhizopodaceae</taxon>
        <taxon>Rhizopus</taxon>
    </lineage>
</organism>
<evidence type="ECO:0000313" key="6">
    <source>
        <dbReference type="EMBL" id="RCH80947.1"/>
    </source>
</evidence>
<feature type="domain" description="RING-type" evidence="4">
    <location>
        <begin position="30"/>
        <end position="70"/>
    </location>
</feature>
<dbReference type="GO" id="GO:0008270">
    <property type="term" value="F:zinc ion binding"/>
    <property type="evidence" value="ECO:0007669"/>
    <property type="project" value="UniProtKB-KW"/>
</dbReference>
<dbReference type="EMBL" id="PJQM01005742">
    <property type="protein sequence ID" value="RCH80947.1"/>
    <property type="molecule type" value="Genomic_DNA"/>
</dbReference>
<evidence type="ECO:0008006" key="8">
    <source>
        <dbReference type="Google" id="ProtNLM"/>
    </source>
</evidence>
<keyword evidence="7" id="KW-1185">Reference proteome</keyword>
<dbReference type="Proteomes" id="UP000253551">
    <property type="component" value="Unassembled WGS sequence"/>
</dbReference>
<dbReference type="PROSITE" id="PS50271">
    <property type="entry name" value="ZF_UBP"/>
    <property type="match status" value="1"/>
</dbReference>
<dbReference type="PROSITE" id="PS50089">
    <property type="entry name" value="ZF_RING_2"/>
    <property type="match status" value="1"/>
</dbReference>